<dbReference type="InterPro" id="IPR000743">
    <property type="entry name" value="Glyco_hydro_28"/>
</dbReference>
<sequence>MGKVSWRIAMLLFMLITMLVYAVAHSFDSELSSTGGIRLWGGGEVEEEEEEAEEVSETEQFPAWRSGAGAGKIPVNVDSFGAVGDGVADDTPAFVSAWEKACSLKNAVFLVPEQGVYKVNATKFKGPCQDRLIIQIGGTIVAPEEPSSWDPKNPRVWLFFSNLVGARIQGGGVIDGSGSKWWASSCKINKTNPCRGAPTALTIDSSSKIRVKRLTIQSAQQMHFAISRSKSVLLSGIRVKSPPDSPNTDGIHISESSEVTIQNCRIGTGDDCISIVNASSNIKMKNIECGPGHGISIGSLGKDNSVAVVTGIVLDTATLTGTANGLRIKTWQGGSGYVRAVRFQNVRMNDVENPIIIDQFYCDSPTTCKNQFFHHFTQTGAVKISLVMYENISGTSRTSKAMNFACSDTVPCSNIVLNNINLESENGTVETSCNCAMGFDYGFVRPEANCLRNEDGSHCNGGSSIHRRKHEPVHSEL</sequence>
<evidence type="ECO:0000256" key="6">
    <source>
        <dbReference type="ARBA" id="ARBA00023295"/>
    </source>
</evidence>
<keyword evidence="13" id="KW-1185">Reference proteome</keyword>
<comment type="caution">
    <text evidence="12">The sequence shown here is derived from an EMBL/GenBank/DDBJ whole genome shotgun (WGS) entry which is preliminary data.</text>
</comment>
<evidence type="ECO:0000256" key="4">
    <source>
        <dbReference type="ARBA" id="ARBA00022525"/>
    </source>
</evidence>
<keyword evidence="3" id="KW-0134">Cell wall</keyword>
<evidence type="ECO:0000256" key="7">
    <source>
        <dbReference type="ARBA" id="ARBA00023316"/>
    </source>
</evidence>
<gene>
    <name evidence="12" type="ORF">KSP40_PGU010814</name>
</gene>
<evidence type="ECO:0000256" key="1">
    <source>
        <dbReference type="ARBA" id="ARBA00004191"/>
    </source>
</evidence>
<evidence type="ECO:0000256" key="5">
    <source>
        <dbReference type="ARBA" id="ARBA00022801"/>
    </source>
</evidence>
<evidence type="ECO:0000256" key="3">
    <source>
        <dbReference type="ARBA" id="ARBA00022512"/>
    </source>
</evidence>
<feature type="compositionally biased region" description="Acidic residues" evidence="10">
    <location>
        <begin position="45"/>
        <end position="57"/>
    </location>
</feature>
<feature type="signal peptide" evidence="11">
    <location>
        <begin position="1"/>
        <end position="24"/>
    </location>
</feature>
<proteinExistence type="inferred from homology"/>
<organism evidence="12 13">
    <name type="scientific">Platanthera guangdongensis</name>
    <dbReference type="NCBI Taxonomy" id="2320717"/>
    <lineage>
        <taxon>Eukaryota</taxon>
        <taxon>Viridiplantae</taxon>
        <taxon>Streptophyta</taxon>
        <taxon>Embryophyta</taxon>
        <taxon>Tracheophyta</taxon>
        <taxon>Spermatophyta</taxon>
        <taxon>Magnoliopsida</taxon>
        <taxon>Liliopsida</taxon>
        <taxon>Asparagales</taxon>
        <taxon>Orchidaceae</taxon>
        <taxon>Orchidoideae</taxon>
        <taxon>Orchideae</taxon>
        <taxon>Orchidinae</taxon>
        <taxon>Platanthera</taxon>
    </lineage>
</organism>
<feature type="region of interest" description="Disordered" evidence="10">
    <location>
        <begin position="45"/>
        <end position="67"/>
    </location>
</feature>
<dbReference type="InterPro" id="IPR012334">
    <property type="entry name" value="Pectin_lyas_fold"/>
</dbReference>
<reference evidence="12 13" key="1">
    <citation type="journal article" date="2022" name="Nat. Plants">
        <title>Genomes of leafy and leafless Platanthera orchids illuminate the evolution of mycoheterotrophy.</title>
        <authorList>
            <person name="Li M.H."/>
            <person name="Liu K.W."/>
            <person name="Li Z."/>
            <person name="Lu H.C."/>
            <person name="Ye Q.L."/>
            <person name="Zhang D."/>
            <person name="Wang J.Y."/>
            <person name="Li Y.F."/>
            <person name="Zhong Z.M."/>
            <person name="Liu X."/>
            <person name="Yu X."/>
            <person name="Liu D.K."/>
            <person name="Tu X.D."/>
            <person name="Liu B."/>
            <person name="Hao Y."/>
            <person name="Liao X.Y."/>
            <person name="Jiang Y.T."/>
            <person name="Sun W.H."/>
            <person name="Chen J."/>
            <person name="Chen Y.Q."/>
            <person name="Ai Y."/>
            <person name="Zhai J.W."/>
            <person name="Wu S.S."/>
            <person name="Zhou Z."/>
            <person name="Hsiao Y.Y."/>
            <person name="Wu W.L."/>
            <person name="Chen Y.Y."/>
            <person name="Lin Y.F."/>
            <person name="Hsu J.L."/>
            <person name="Li C.Y."/>
            <person name="Wang Z.W."/>
            <person name="Zhao X."/>
            <person name="Zhong W.Y."/>
            <person name="Ma X.K."/>
            <person name="Ma L."/>
            <person name="Huang J."/>
            <person name="Chen G.Z."/>
            <person name="Huang M.Z."/>
            <person name="Huang L."/>
            <person name="Peng D.H."/>
            <person name="Luo Y.B."/>
            <person name="Zou S.Q."/>
            <person name="Chen S.P."/>
            <person name="Lan S."/>
            <person name="Tsai W.C."/>
            <person name="Van de Peer Y."/>
            <person name="Liu Z.J."/>
        </authorList>
    </citation>
    <scope>NUCLEOTIDE SEQUENCE [LARGE SCALE GENOMIC DNA]</scope>
    <source>
        <strain evidence="12">Lor288</strain>
    </source>
</reference>
<accession>A0ABR2M998</accession>
<feature type="chain" id="PRO_5047049141" evidence="11">
    <location>
        <begin position="25"/>
        <end position="477"/>
    </location>
</feature>
<dbReference type="PANTHER" id="PTHR31375">
    <property type="match status" value="1"/>
</dbReference>
<evidence type="ECO:0000256" key="9">
    <source>
        <dbReference type="RuleBase" id="RU361169"/>
    </source>
</evidence>
<keyword evidence="5 9" id="KW-0378">Hydrolase</keyword>
<dbReference type="Gene3D" id="2.160.20.10">
    <property type="entry name" value="Single-stranded right-handed beta-helix, Pectin lyase-like"/>
    <property type="match status" value="1"/>
</dbReference>
<evidence type="ECO:0000313" key="13">
    <source>
        <dbReference type="Proteomes" id="UP001412067"/>
    </source>
</evidence>
<keyword evidence="11" id="KW-0732">Signal</keyword>
<comment type="similarity">
    <text evidence="2 9">Belongs to the glycosyl hydrolase 28 family.</text>
</comment>
<dbReference type="PROSITE" id="PS00502">
    <property type="entry name" value="POLYGALACTURONASE"/>
    <property type="match status" value="1"/>
</dbReference>
<evidence type="ECO:0000256" key="11">
    <source>
        <dbReference type="SAM" id="SignalP"/>
    </source>
</evidence>
<feature type="active site" evidence="8">
    <location>
        <position position="293"/>
    </location>
</feature>
<dbReference type="SUPFAM" id="SSF51126">
    <property type="entry name" value="Pectin lyase-like"/>
    <property type="match status" value="1"/>
</dbReference>
<keyword evidence="4" id="KW-0964">Secreted</keyword>
<evidence type="ECO:0000313" key="12">
    <source>
        <dbReference type="EMBL" id="KAK8960749.1"/>
    </source>
</evidence>
<dbReference type="InterPro" id="IPR011050">
    <property type="entry name" value="Pectin_lyase_fold/virulence"/>
</dbReference>
<keyword evidence="6 9" id="KW-0326">Glycosidase</keyword>
<dbReference type="EMBL" id="JBBWWR010000010">
    <property type="protein sequence ID" value="KAK8960749.1"/>
    <property type="molecule type" value="Genomic_DNA"/>
</dbReference>
<dbReference type="Pfam" id="PF00295">
    <property type="entry name" value="Glyco_hydro_28"/>
    <property type="match status" value="1"/>
</dbReference>
<comment type="subcellular location">
    <subcellularLocation>
        <location evidence="1">Secreted</location>
        <location evidence="1">Cell wall</location>
    </subcellularLocation>
</comment>
<name>A0ABR2M998_9ASPA</name>
<evidence type="ECO:0000256" key="8">
    <source>
        <dbReference type="PROSITE-ProRule" id="PRU10052"/>
    </source>
</evidence>
<dbReference type="Proteomes" id="UP001412067">
    <property type="component" value="Unassembled WGS sequence"/>
</dbReference>
<evidence type="ECO:0000256" key="10">
    <source>
        <dbReference type="SAM" id="MobiDB-lite"/>
    </source>
</evidence>
<evidence type="ECO:0000256" key="2">
    <source>
        <dbReference type="ARBA" id="ARBA00008834"/>
    </source>
</evidence>
<keyword evidence="7" id="KW-0961">Cell wall biogenesis/degradation</keyword>
<protein>
    <submittedName>
        <fullName evidence="12">Polygalacturonase</fullName>
    </submittedName>
</protein>